<proteinExistence type="predicted"/>
<evidence type="ECO:0000313" key="3">
    <source>
        <dbReference type="Proteomes" id="UP000403266"/>
    </source>
</evidence>
<feature type="transmembrane region" description="Helical" evidence="1">
    <location>
        <begin position="33"/>
        <end position="51"/>
    </location>
</feature>
<evidence type="ECO:0008006" key="4">
    <source>
        <dbReference type="Google" id="ProtNLM"/>
    </source>
</evidence>
<evidence type="ECO:0000313" key="2">
    <source>
        <dbReference type="EMBL" id="MPR28665.1"/>
    </source>
</evidence>
<keyword evidence="3" id="KW-1185">Reference proteome</keyword>
<comment type="caution">
    <text evidence="2">The sequence shown here is derived from an EMBL/GenBank/DDBJ whole genome shotgun (WGS) entry which is preliminary data.</text>
</comment>
<keyword evidence="1" id="KW-1133">Transmembrane helix</keyword>
<organism evidence="2 3">
    <name type="scientific">Microvirga tunisiensis</name>
    <dbReference type="NCBI Taxonomy" id="2108360"/>
    <lineage>
        <taxon>Bacteria</taxon>
        <taxon>Pseudomonadati</taxon>
        <taxon>Pseudomonadota</taxon>
        <taxon>Alphaproteobacteria</taxon>
        <taxon>Hyphomicrobiales</taxon>
        <taxon>Methylobacteriaceae</taxon>
        <taxon>Microvirga</taxon>
    </lineage>
</organism>
<dbReference type="RefSeq" id="WP_152715108.1">
    <property type="nucleotide sequence ID" value="NZ_VOSJ01000212.1"/>
</dbReference>
<gene>
    <name evidence="2" type="ORF">FS320_26860</name>
</gene>
<dbReference type="EMBL" id="VOSK01000162">
    <property type="protein sequence ID" value="MPR28665.1"/>
    <property type="molecule type" value="Genomic_DNA"/>
</dbReference>
<dbReference type="AlphaFoldDB" id="A0A5N7MNV4"/>
<accession>A0A5N7MNV4</accession>
<protein>
    <recommendedName>
        <fullName evidence="4">BA14K family protein</fullName>
    </recommendedName>
</protein>
<sequence length="139" mass="14911">MRKIATLAAVGVLALGALSTTDAEARSGRRGAAIAAGAVGLAAGAIIAGAASQAYAAPAYGYGAPAYGYAAPVTSYRYDDGYYARPAYRERRVVRYYEEPRPVYRTRRVVRSYDYGYAPRTVTHSYGSPYYGSGYYGGW</sequence>
<name>A0A5N7MNV4_9HYPH</name>
<evidence type="ECO:0000256" key="1">
    <source>
        <dbReference type="SAM" id="Phobius"/>
    </source>
</evidence>
<reference evidence="2 3" key="1">
    <citation type="journal article" date="2019" name="Syst. Appl. Microbiol.">
        <title>Microvirga tunisiensis sp. nov., a root nodule symbiotic bacterium isolated from Lupinus micranthus and L. luteus grown in Northern Tunisia.</title>
        <authorList>
            <person name="Msaddak A."/>
            <person name="Rejili M."/>
            <person name="Duran D."/>
            <person name="Mars M."/>
            <person name="Palacios J.M."/>
            <person name="Ruiz-Argueso T."/>
            <person name="Rey L."/>
            <person name="Imperial J."/>
        </authorList>
    </citation>
    <scope>NUCLEOTIDE SEQUENCE [LARGE SCALE GENOMIC DNA]</scope>
    <source>
        <strain evidence="2 3">Lmie10</strain>
    </source>
</reference>
<keyword evidence="1" id="KW-0812">Transmembrane</keyword>
<dbReference type="Proteomes" id="UP000403266">
    <property type="component" value="Unassembled WGS sequence"/>
</dbReference>
<keyword evidence="1" id="KW-0472">Membrane</keyword>